<dbReference type="EMBL" id="BSUZ01000001">
    <property type="protein sequence ID" value="GMA86367.1"/>
    <property type="molecule type" value="Genomic_DNA"/>
</dbReference>
<dbReference type="Proteomes" id="UP001157017">
    <property type="component" value="Unassembled WGS sequence"/>
</dbReference>
<evidence type="ECO:0000313" key="1">
    <source>
        <dbReference type="EMBL" id="GMA86367.1"/>
    </source>
</evidence>
<keyword evidence="2" id="KW-1185">Reference proteome</keyword>
<sequence length="77" mass="8781">MLPVVQKPLRADEVLVNLSMLQQPFGTPRVIGVDWTLWVEARFYLLFGLFVVWRGSPTAGSSASRCSGWWLRWSRTG</sequence>
<gene>
    <name evidence="1" type="ORF">GCM10025868_16170</name>
</gene>
<name>A0ABQ6JDU9_9ACTN</name>
<proteinExistence type="predicted"/>
<reference evidence="2" key="1">
    <citation type="journal article" date="2019" name="Int. J. Syst. Evol. Microbiol.">
        <title>The Global Catalogue of Microorganisms (GCM) 10K type strain sequencing project: providing services to taxonomists for standard genome sequencing and annotation.</title>
        <authorList>
            <consortium name="The Broad Institute Genomics Platform"/>
            <consortium name="The Broad Institute Genome Sequencing Center for Infectious Disease"/>
            <person name="Wu L."/>
            <person name="Ma J."/>
        </authorList>
    </citation>
    <scope>NUCLEOTIDE SEQUENCE [LARGE SCALE GENOMIC DNA]</scope>
    <source>
        <strain evidence="2">NBRC 108730</strain>
    </source>
</reference>
<protein>
    <submittedName>
        <fullName evidence="1">Uncharacterized protein</fullName>
    </submittedName>
</protein>
<evidence type="ECO:0000313" key="2">
    <source>
        <dbReference type="Proteomes" id="UP001157017"/>
    </source>
</evidence>
<organism evidence="1 2">
    <name type="scientific">Angustibacter aerolatus</name>
    <dbReference type="NCBI Taxonomy" id="1162965"/>
    <lineage>
        <taxon>Bacteria</taxon>
        <taxon>Bacillati</taxon>
        <taxon>Actinomycetota</taxon>
        <taxon>Actinomycetes</taxon>
        <taxon>Kineosporiales</taxon>
        <taxon>Kineosporiaceae</taxon>
    </lineage>
</organism>
<comment type="caution">
    <text evidence="1">The sequence shown here is derived from an EMBL/GenBank/DDBJ whole genome shotgun (WGS) entry which is preliminary data.</text>
</comment>
<accession>A0ABQ6JDU9</accession>